<dbReference type="AlphaFoldDB" id="A0A1G5L291"/>
<evidence type="ECO:0000313" key="3">
    <source>
        <dbReference type="EMBL" id="SCZ06906.1"/>
    </source>
</evidence>
<proteinExistence type="predicted"/>
<keyword evidence="2" id="KW-1133">Transmembrane helix</keyword>
<sequence length="314" mass="34484">MKCQVCNHENGDAQFCEKCGSNLTGTHASSDPVDSVTRTDSASADSEYTHWSSNKESASHQPEPTRSSSDSPVPSLVKETATVHSSNHEAPDHDTNQGSTGNQWNNFVQNEKVQQAKEVSKQYLTYFLSVLARPYQSMKTVGEQHALNGWLTMALFAVLTSTYVLITFGRLGAEGIFVSGFLRPLLFSAIILVAAVALIYGVLKLERITFRPKILVAQFGTLLVPAIATLLLANLMIVISYSFAISLLVLSYIMVFVAMNTVLFQHPLNRTKAAIDSTYSVLIVNAVLFYLMYRLLFSTIAGLLSPLFSPFGRL</sequence>
<keyword evidence="4" id="KW-1185">Reference proteome</keyword>
<gene>
    <name evidence="3" type="ORF">SAMN05720606_11921</name>
</gene>
<feature type="transmembrane region" description="Helical" evidence="2">
    <location>
        <begin position="283"/>
        <end position="308"/>
    </location>
</feature>
<feature type="transmembrane region" description="Helical" evidence="2">
    <location>
        <begin position="147"/>
        <end position="169"/>
    </location>
</feature>
<accession>A0A1G5L291</accession>
<feature type="transmembrane region" description="Helical" evidence="2">
    <location>
        <begin position="215"/>
        <end position="237"/>
    </location>
</feature>
<evidence type="ECO:0000313" key="4">
    <source>
        <dbReference type="Proteomes" id="UP000198538"/>
    </source>
</evidence>
<feature type="region of interest" description="Disordered" evidence="1">
    <location>
        <begin position="18"/>
        <end position="102"/>
    </location>
</feature>
<name>A0A1G5L291_9BACL</name>
<feature type="transmembrane region" description="Helical" evidence="2">
    <location>
        <begin position="243"/>
        <end position="263"/>
    </location>
</feature>
<reference evidence="4" key="1">
    <citation type="submission" date="2016-10" db="EMBL/GenBank/DDBJ databases">
        <authorList>
            <person name="Varghese N."/>
            <person name="Submissions S."/>
        </authorList>
    </citation>
    <scope>NUCLEOTIDE SEQUENCE [LARGE SCALE GENOMIC DNA]</scope>
    <source>
        <strain evidence="4">BL9</strain>
    </source>
</reference>
<evidence type="ECO:0000256" key="1">
    <source>
        <dbReference type="SAM" id="MobiDB-lite"/>
    </source>
</evidence>
<evidence type="ECO:0000256" key="2">
    <source>
        <dbReference type="SAM" id="Phobius"/>
    </source>
</evidence>
<dbReference type="EMBL" id="FMVM01000019">
    <property type="protein sequence ID" value="SCZ06906.1"/>
    <property type="molecule type" value="Genomic_DNA"/>
</dbReference>
<dbReference type="Proteomes" id="UP000198538">
    <property type="component" value="Unassembled WGS sequence"/>
</dbReference>
<keyword evidence="2" id="KW-0472">Membrane</keyword>
<dbReference type="STRING" id="582692.SAMN05720606_11921"/>
<feature type="compositionally biased region" description="Polar residues" evidence="1">
    <location>
        <begin position="36"/>
        <end position="72"/>
    </location>
</feature>
<protein>
    <submittedName>
        <fullName evidence="3">Uncharacterized protein</fullName>
    </submittedName>
</protein>
<organism evidence="3 4">
    <name type="scientific">Paenibacillus polysaccharolyticus</name>
    <dbReference type="NCBI Taxonomy" id="582692"/>
    <lineage>
        <taxon>Bacteria</taxon>
        <taxon>Bacillati</taxon>
        <taxon>Bacillota</taxon>
        <taxon>Bacilli</taxon>
        <taxon>Bacillales</taxon>
        <taxon>Paenibacillaceae</taxon>
        <taxon>Paenibacillus</taxon>
    </lineage>
</organism>
<keyword evidence="2" id="KW-0812">Transmembrane</keyword>
<feature type="transmembrane region" description="Helical" evidence="2">
    <location>
        <begin position="181"/>
        <end position="203"/>
    </location>
</feature>
<feature type="compositionally biased region" description="Basic and acidic residues" evidence="1">
    <location>
        <begin position="86"/>
        <end position="95"/>
    </location>
</feature>
<dbReference type="RefSeq" id="WP_090924101.1">
    <property type="nucleotide sequence ID" value="NZ_FMVM01000019.1"/>
</dbReference>